<proteinExistence type="predicted"/>
<accession>A0A672Y256</accession>
<organism evidence="1 2">
    <name type="scientific">Sphaeramia orbicularis</name>
    <name type="common">orbiculate cardinalfish</name>
    <dbReference type="NCBI Taxonomy" id="375764"/>
    <lineage>
        <taxon>Eukaryota</taxon>
        <taxon>Metazoa</taxon>
        <taxon>Chordata</taxon>
        <taxon>Craniata</taxon>
        <taxon>Vertebrata</taxon>
        <taxon>Euteleostomi</taxon>
        <taxon>Actinopterygii</taxon>
        <taxon>Neopterygii</taxon>
        <taxon>Teleostei</taxon>
        <taxon>Neoteleostei</taxon>
        <taxon>Acanthomorphata</taxon>
        <taxon>Gobiaria</taxon>
        <taxon>Kurtiformes</taxon>
        <taxon>Apogonoidei</taxon>
        <taxon>Apogonidae</taxon>
        <taxon>Apogoninae</taxon>
        <taxon>Sphaeramia</taxon>
    </lineage>
</organism>
<dbReference type="AlphaFoldDB" id="A0A672Y256"/>
<sequence>ELPLRISTVYSPSAFQRGAVCNTASGGVFHRPHEKDKQEESLWISENVPQVYIEKVKDETPHKRRSEGK</sequence>
<keyword evidence="2" id="KW-1185">Reference proteome</keyword>
<reference evidence="1" key="1">
    <citation type="submission" date="2019-06" db="EMBL/GenBank/DDBJ databases">
        <authorList>
            <consortium name="Wellcome Sanger Institute Data Sharing"/>
        </authorList>
    </citation>
    <scope>NUCLEOTIDE SEQUENCE [LARGE SCALE GENOMIC DNA]</scope>
</reference>
<reference evidence="1" key="3">
    <citation type="submission" date="2025-09" db="UniProtKB">
        <authorList>
            <consortium name="Ensembl"/>
        </authorList>
    </citation>
    <scope>IDENTIFICATION</scope>
</reference>
<protein>
    <submittedName>
        <fullName evidence="1">Uncharacterized protein</fullName>
    </submittedName>
</protein>
<evidence type="ECO:0000313" key="2">
    <source>
        <dbReference type="Proteomes" id="UP000472271"/>
    </source>
</evidence>
<dbReference type="Proteomes" id="UP000472271">
    <property type="component" value="Chromosome 1"/>
</dbReference>
<name>A0A672Y256_9TELE</name>
<reference evidence="1" key="2">
    <citation type="submission" date="2025-08" db="UniProtKB">
        <authorList>
            <consortium name="Ensembl"/>
        </authorList>
    </citation>
    <scope>IDENTIFICATION</scope>
</reference>
<dbReference type="InParanoid" id="A0A672Y256"/>
<dbReference type="Ensembl" id="ENSSORT00005000079.1">
    <property type="protein sequence ID" value="ENSSORP00005000072.1"/>
    <property type="gene ID" value="ENSSORG00005000058.1"/>
</dbReference>
<evidence type="ECO:0000313" key="1">
    <source>
        <dbReference type="Ensembl" id="ENSSORP00005000072.1"/>
    </source>
</evidence>